<organism evidence="2 3">
    <name type="scientific">Pleurodeles waltl</name>
    <name type="common">Iberian ribbed newt</name>
    <dbReference type="NCBI Taxonomy" id="8319"/>
    <lineage>
        <taxon>Eukaryota</taxon>
        <taxon>Metazoa</taxon>
        <taxon>Chordata</taxon>
        <taxon>Craniata</taxon>
        <taxon>Vertebrata</taxon>
        <taxon>Euteleostomi</taxon>
        <taxon>Amphibia</taxon>
        <taxon>Batrachia</taxon>
        <taxon>Caudata</taxon>
        <taxon>Salamandroidea</taxon>
        <taxon>Salamandridae</taxon>
        <taxon>Pleurodelinae</taxon>
        <taxon>Pleurodeles</taxon>
    </lineage>
</organism>
<reference evidence="2" key="1">
    <citation type="journal article" date="2022" name="bioRxiv">
        <title>Sequencing and chromosome-scale assembly of the giantPleurodeles waltlgenome.</title>
        <authorList>
            <person name="Brown T."/>
            <person name="Elewa A."/>
            <person name="Iarovenko S."/>
            <person name="Subramanian E."/>
            <person name="Araus A.J."/>
            <person name="Petzold A."/>
            <person name="Susuki M."/>
            <person name="Suzuki K.-i.T."/>
            <person name="Hayashi T."/>
            <person name="Toyoda A."/>
            <person name="Oliveira C."/>
            <person name="Osipova E."/>
            <person name="Leigh N.D."/>
            <person name="Simon A."/>
            <person name="Yun M.H."/>
        </authorList>
    </citation>
    <scope>NUCLEOTIDE SEQUENCE</scope>
    <source>
        <strain evidence="2">20211129_DDA</strain>
        <tissue evidence="2">Liver</tissue>
    </source>
</reference>
<dbReference type="AlphaFoldDB" id="A0AAV7NKE5"/>
<feature type="region of interest" description="Disordered" evidence="1">
    <location>
        <begin position="1"/>
        <end position="109"/>
    </location>
</feature>
<dbReference type="Proteomes" id="UP001066276">
    <property type="component" value="Chromosome 8"/>
</dbReference>
<keyword evidence="3" id="KW-1185">Reference proteome</keyword>
<sequence length="109" mass="11315">MLATKSAAQTALKFPRGTTHPRLTGRREKAADSNGGCSVRAVRKTSGLQSRYHVQEPGRGSGRAPSVYLQLGPVRAAPLARAVSPMGRRGEGSGRAGPAHSGIKKLSGV</sequence>
<comment type="caution">
    <text evidence="2">The sequence shown here is derived from an EMBL/GenBank/DDBJ whole genome shotgun (WGS) entry which is preliminary data.</text>
</comment>
<evidence type="ECO:0000256" key="1">
    <source>
        <dbReference type="SAM" id="MobiDB-lite"/>
    </source>
</evidence>
<dbReference type="EMBL" id="JANPWB010000012">
    <property type="protein sequence ID" value="KAJ1116006.1"/>
    <property type="molecule type" value="Genomic_DNA"/>
</dbReference>
<evidence type="ECO:0000313" key="3">
    <source>
        <dbReference type="Proteomes" id="UP001066276"/>
    </source>
</evidence>
<protein>
    <submittedName>
        <fullName evidence="2">Uncharacterized protein</fullName>
    </submittedName>
</protein>
<accession>A0AAV7NKE5</accession>
<gene>
    <name evidence="2" type="ORF">NDU88_004225</name>
</gene>
<name>A0AAV7NKE5_PLEWA</name>
<proteinExistence type="predicted"/>
<evidence type="ECO:0000313" key="2">
    <source>
        <dbReference type="EMBL" id="KAJ1116006.1"/>
    </source>
</evidence>